<proteinExistence type="predicted"/>
<dbReference type="PANTHER" id="PTHR33841">
    <property type="entry name" value="DNA METHYLTRANSFERASE YEEA-RELATED"/>
    <property type="match status" value="1"/>
</dbReference>
<keyword evidence="5" id="KW-0680">Restriction system</keyword>
<dbReference type="InterPro" id="IPR050953">
    <property type="entry name" value="N4_N6_ade-DNA_methylase"/>
</dbReference>
<dbReference type="Pfam" id="PF12950">
    <property type="entry name" value="TaqI_C"/>
    <property type="match status" value="1"/>
</dbReference>
<organism evidence="10 11">
    <name type="scientific">Arcobacter caeni</name>
    <dbReference type="NCBI Taxonomy" id="1912877"/>
    <lineage>
        <taxon>Bacteria</taxon>
        <taxon>Pseudomonadati</taxon>
        <taxon>Campylobacterota</taxon>
        <taxon>Epsilonproteobacteria</taxon>
        <taxon>Campylobacterales</taxon>
        <taxon>Arcobacteraceae</taxon>
        <taxon>Arcobacter</taxon>
    </lineage>
</organism>
<dbReference type="EC" id="2.1.1.72" evidence="1"/>
<evidence type="ECO:0000256" key="3">
    <source>
        <dbReference type="ARBA" id="ARBA00022679"/>
    </source>
</evidence>
<evidence type="ECO:0000256" key="1">
    <source>
        <dbReference type="ARBA" id="ARBA00011900"/>
    </source>
</evidence>
<dbReference type="EMBL" id="MUXE01000032">
    <property type="protein sequence ID" value="PUE63331.1"/>
    <property type="molecule type" value="Genomic_DNA"/>
</dbReference>
<evidence type="ECO:0000256" key="2">
    <source>
        <dbReference type="ARBA" id="ARBA00022603"/>
    </source>
</evidence>
<dbReference type="PANTHER" id="PTHR33841:SF1">
    <property type="entry name" value="DNA METHYLTRANSFERASE A"/>
    <property type="match status" value="1"/>
</dbReference>
<dbReference type="PRINTS" id="PR00507">
    <property type="entry name" value="N12N6MTFRASE"/>
</dbReference>
<comment type="catalytic activity">
    <reaction evidence="7">
        <text>a 2'-deoxyadenosine in DNA + S-adenosyl-L-methionine = an N(6)-methyl-2'-deoxyadenosine in DNA + S-adenosyl-L-homocysteine + H(+)</text>
        <dbReference type="Rhea" id="RHEA:15197"/>
        <dbReference type="Rhea" id="RHEA-COMP:12418"/>
        <dbReference type="Rhea" id="RHEA-COMP:12419"/>
        <dbReference type="ChEBI" id="CHEBI:15378"/>
        <dbReference type="ChEBI" id="CHEBI:57856"/>
        <dbReference type="ChEBI" id="CHEBI:59789"/>
        <dbReference type="ChEBI" id="CHEBI:90615"/>
        <dbReference type="ChEBI" id="CHEBI:90616"/>
        <dbReference type="EC" id="2.1.1.72"/>
    </reaction>
</comment>
<reference evidence="10 11" key="1">
    <citation type="submission" date="2017-02" db="EMBL/GenBank/DDBJ databases">
        <title>Arcobacter caeni sp. nov, a new Arcobacter species isolated from reclaimed water.</title>
        <authorList>
            <person name="Figueras M.J."/>
            <person name="Perez-Cataluna A."/>
            <person name="Salas-Masso N."/>
        </authorList>
    </citation>
    <scope>NUCLEOTIDE SEQUENCE [LARGE SCALE GENOMIC DNA]</scope>
    <source>
        <strain evidence="10 11">RW17-10</strain>
    </source>
</reference>
<dbReference type="InterPro" id="IPR011639">
    <property type="entry name" value="MethylTrfase_TaqI-like_dom"/>
</dbReference>
<keyword evidence="11" id="KW-1185">Reference proteome</keyword>
<dbReference type="AlphaFoldDB" id="A0A363CW95"/>
<evidence type="ECO:0000256" key="6">
    <source>
        <dbReference type="ARBA" id="ARBA00023125"/>
    </source>
</evidence>
<dbReference type="GO" id="GO:0009007">
    <property type="term" value="F:site-specific DNA-methyltransferase (adenine-specific) activity"/>
    <property type="evidence" value="ECO:0007669"/>
    <property type="project" value="UniProtKB-EC"/>
</dbReference>
<keyword evidence="3" id="KW-0808">Transferase</keyword>
<sequence>MSKSTLETLIIEKFNSHGFIGDSINDIGDNISKKQLINAKEIFNSITICDPAIGSGHYLVSILNTMLLYKAKLGLFDNIDENQLSIVDDMLVINNIDDYNNSMIDKTVHKIYKELYESKQLIIENSLFGVDINPKSVYISRLRLWIELLKHTYFITKKELVLLPNIDINIRQGNSLLSKYLLNEDFNSLFKVDIFTNYKDLVKEYKNPKNNRIEIQDRIDDVKYKFDDDYENKNKFEWRYEFPEILDNNGKFIGFDLIIGNPPYIRQELIKELKPLLEENYEVYKSTSDLYTYFYELSFNLLKNDGIIALLSSNKFCRADYGYSLRKFLKDKTKIISIVDFEKQKQFKEATTDILIFITQKKTQKDNDFSVLDHQLNQKYTMKQDELNYSHYSFSNSENQTLINKINGLGTPLKDWNVKIKRGILTGLNEAFIINQQEKDTLISQDGKNKEVIVPILKGADVKKYKINFNNEYLLNIHNNPSIDIEEYQKIKNHLNQFEQKLQTRSDKGSTIYNLRDCKFISYFKQEKIIWQELTDKSNFTLDTNGYYTLAGTFIMTGTNLKYILSILNSKLIEWYFHSMANSSGTGTMQWKKTFVERLPIVKIDKKEQNKIISLVDLILSQNSDHNYSGLKQQIDEKVYQMYNLTSEEIELIENWYKDKFLKKKILNKVPKQGKLL</sequence>
<comment type="caution">
    <text evidence="10">The sequence shown here is derived from an EMBL/GenBank/DDBJ whole genome shotgun (WGS) entry which is preliminary data.</text>
</comment>
<dbReference type="GO" id="GO:0032259">
    <property type="term" value="P:methylation"/>
    <property type="evidence" value="ECO:0007669"/>
    <property type="project" value="UniProtKB-KW"/>
</dbReference>
<evidence type="ECO:0000256" key="5">
    <source>
        <dbReference type="ARBA" id="ARBA00022747"/>
    </source>
</evidence>
<gene>
    <name evidence="10" type="ORF">B0174_11875</name>
</gene>
<keyword evidence="4" id="KW-0949">S-adenosyl-L-methionine</keyword>
<feature type="domain" description="Type II methyltransferase M.TaqI-like" evidence="8">
    <location>
        <begin position="125"/>
        <end position="347"/>
    </location>
</feature>
<dbReference type="InterPro" id="IPR029063">
    <property type="entry name" value="SAM-dependent_MTases_sf"/>
</dbReference>
<evidence type="ECO:0000313" key="11">
    <source>
        <dbReference type="Proteomes" id="UP000251135"/>
    </source>
</evidence>
<dbReference type="SUPFAM" id="SSF53335">
    <property type="entry name" value="S-adenosyl-L-methionine-dependent methyltransferases"/>
    <property type="match status" value="1"/>
</dbReference>
<evidence type="ECO:0000256" key="7">
    <source>
        <dbReference type="ARBA" id="ARBA00047942"/>
    </source>
</evidence>
<evidence type="ECO:0000313" key="10">
    <source>
        <dbReference type="EMBL" id="PUE63331.1"/>
    </source>
</evidence>
<keyword evidence="6" id="KW-0238">DNA-binding</keyword>
<name>A0A363CW95_9BACT</name>
<dbReference type="InterPro" id="IPR025931">
    <property type="entry name" value="TaqI_C"/>
</dbReference>
<dbReference type="Gene3D" id="3.40.50.150">
    <property type="entry name" value="Vaccinia Virus protein VP39"/>
    <property type="match status" value="1"/>
</dbReference>
<dbReference type="InterPro" id="IPR002052">
    <property type="entry name" value="DNA_methylase_N6_adenine_CS"/>
</dbReference>
<feature type="domain" description="TaqI-like C-terminal specificity" evidence="9">
    <location>
        <begin position="455"/>
        <end position="601"/>
    </location>
</feature>
<evidence type="ECO:0000259" key="8">
    <source>
        <dbReference type="Pfam" id="PF07669"/>
    </source>
</evidence>
<evidence type="ECO:0000259" key="9">
    <source>
        <dbReference type="Pfam" id="PF12950"/>
    </source>
</evidence>
<dbReference type="Pfam" id="PF07669">
    <property type="entry name" value="Eco57I"/>
    <property type="match status" value="1"/>
</dbReference>
<dbReference type="GO" id="GO:0003677">
    <property type="term" value="F:DNA binding"/>
    <property type="evidence" value="ECO:0007669"/>
    <property type="project" value="UniProtKB-KW"/>
</dbReference>
<protein>
    <recommendedName>
        <fullName evidence="1">site-specific DNA-methyltransferase (adenine-specific)</fullName>
        <ecNumber evidence="1">2.1.1.72</ecNumber>
    </recommendedName>
</protein>
<dbReference type="Proteomes" id="UP000251135">
    <property type="component" value="Unassembled WGS sequence"/>
</dbReference>
<evidence type="ECO:0000256" key="4">
    <source>
        <dbReference type="ARBA" id="ARBA00022691"/>
    </source>
</evidence>
<dbReference type="PROSITE" id="PS00092">
    <property type="entry name" value="N6_MTASE"/>
    <property type="match status" value="1"/>
</dbReference>
<dbReference type="GO" id="GO:0009307">
    <property type="term" value="P:DNA restriction-modification system"/>
    <property type="evidence" value="ECO:0007669"/>
    <property type="project" value="UniProtKB-KW"/>
</dbReference>
<accession>A0A363CW95</accession>
<keyword evidence="2" id="KW-0489">Methyltransferase</keyword>